<dbReference type="Proteomes" id="UP000438448">
    <property type="component" value="Unassembled WGS sequence"/>
</dbReference>
<dbReference type="EMBL" id="WEGK01000008">
    <property type="protein sequence ID" value="MQY20979.1"/>
    <property type="molecule type" value="Genomic_DNA"/>
</dbReference>
<dbReference type="GO" id="GO:0005829">
    <property type="term" value="C:cytosol"/>
    <property type="evidence" value="ECO:0007669"/>
    <property type="project" value="TreeGrafter"/>
</dbReference>
<dbReference type="SMART" id="SM00344">
    <property type="entry name" value="HTH_ASNC"/>
    <property type="match status" value="1"/>
</dbReference>
<dbReference type="AlphaFoldDB" id="A0A7K0D5G6"/>
<dbReference type="Pfam" id="PF01037">
    <property type="entry name" value="AsnC_trans_reg"/>
    <property type="match status" value="1"/>
</dbReference>
<dbReference type="SUPFAM" id="SSF54909">
    <property type="entry name" value="Dimeric alpha+beta barrel"/>
    <property type="match status" value="1"/>
</dbReference>
<reference evidence="5 6" key="1">
    <citation type="submission" date="2019-10" db="EMBL/GenBank/DDBJ databases">
        <title>Nocardia macrotermitis sp. nov. and Nocardia aurantia sp. nov., isolated from the gut of fungus growing-termite Macrotermes natalensis.</title>
        <authorList>
            <person name="Benndorf R."/>
            <person name="Schwitalla J."/>
            <person name="Martin K."/>
            <person name="De Beer W."/>
            <person name="Kaster A.-K."/>
            <person name="Vollmers J."/>
            <person name="Poulsen M."/>
            <person name="Beemelmanns C."/>
        </authorList>
    </citation>
    <scope>NUCLEOTIDE SEQUENCE [LARGE SCALE GENOMIC DNA]</scope>
    <source>
        <strain evidence="5 6">RB20</strain>
    </source>
</reference>
<dbReference type="SUPFAM" id="SSF46785">
    <property type="entry name" value="Winged helix' DNA-binding domain"/>
    <property type="match status" value="1"/>
</dbReference>
<keyword evidence="1" id="KW-0805">Transcription regulation</keyword>
<accession>A0A7K0D5G6</accession>
<keyword evidence="2" id="KW-0238">DNA-binding</keyword>
<sequence length="161" mass="17999">MIENPNLDRIDRLLVRALQQDARIPMRELAEMVGVAASTCSERIRRLRSRGLITGFHADVDLASLGRPVQALVFAQIRPLTRALISKFHDEALAMPEVMAVFVLAGGDDFLLHVSVGDVTHLHSFLVDKLSSRKEVVQFRSSVIFSHGQKRALEDLTPYAR</sequence>
<evidence type="ECO:0000313" key="5">
    <source>
        <dbReference type="EMBL" id="MQY20979.1"/>
    </source>
</evidence>
<keyword evidence="6" id="KW-1185">Reference proteome</keyword>
<dbReference type="Gene3D" id="3.30.70.920">
    <property type="match status" value="1"/>
</dbReference>
<dbReference type="Gene3D" id="1.10.10.10">
    <property type="entry name" value="Winged helix-like DNA-binding domain superfamily/Winged helix DNA-binding domain"/>
    <property type="match status" value="1"/>
</dbReference>
<comment type="caution">
    <text evidence="5">The sequence shown here is derived from an EMBL/GenBank/DDBJ whole genome shotgun (WGS) entry which is preliminary data.</text>
</comment>
<dbReference type="InterPro" id="IPR036390">
    <property type="entry name" value="WH_DNA-bd_sf"/>
</dbReference>
<evidence type="ECO:0000256" key="1">
    <source>
        <dbReference type="ARBA" id="ARBA00023015"/>
    </source>
</evidence>
<evidence type="ECO:0000259" key="4">
    <source>
        <dbReference type="PROSITE" id="PS50956"/>
    </source>
</evidence>
<evidence type="ECO:0000256" key="2">
    <source>
        <dbReference type="ARBA" id="ARBA00023125"/>
    </source>
</evidence>
<dbReference type="InterPro" id="IPR011008">
    <property type="entry name" value="Dimeric_a/b-barrel"/>
</dbReference>
<name>A0A7K0D5G6_9NOCA</name>
<dbReference type="RefSeq" id="WP_153411693.1">
    <property type="nucleotide sequence ID" value="NZ_WEGK01000008.1"/>
</dbReference>
<gene>
    <name evidence="5" type="ORF">NRB20_40880</name>
</gene>
<dbReference type="GO" id="GO:0043565">
    <property type="term" value="F:sequence-specific DNA binding"/>
    <property type="evidence" value="ECO:0007669"/>
    <property type="project" value="InterPro"/>
</dbReference>
<dbReference type="PRINTS" id="PR00033">
    <property type="entry name" value="HTHASNC"/>
</dbReference>
<dbReference type="GO" id="GO:0043200">
    <property type="term" value="P:response to amino acid"/>
    <property type="evidence" value="ECO:0007669"/>
    <property type="project" value="TreeGrafter"/>
</dbReference>
<dbReference type="PANTHER" id="PTHR30154">
    <property type="entry name" value="LEUCINE-RESPONSIVE REGULATORY PROTEIN"/>
    <property type="match status" value="1"/>
</dbReference>
<proteinExistence type="predicted"/>
<evidence type="ECO:0000313" key="6">
    <source>
        <dbReference type="Proteomes" id="UP000438448"/>
    </source>
</evidence>
<dbReference type="OrthoDB" id="4411089at2"/>
<dbReference type="InterPro" id="IPR036388">
    <property type="entry name" value="WH-like_DNA-bd_sf"/>
</dbReference>
<dbReference type="InterPro" id="IPR019887">
    <property type="entry name" value="Tscrpt_reg_AsnC/Lrp_C"/>
</dbReference>
<dbReference type="InterPro" id="IPR000485">
    <property type="entry name" value="AsnC-type_HTH_dom"/>
</dbReference>
<dbReference type="Pfam" id="PF13404">
    <property type="entry name" value="HTH_AsnC-type"/>
    <property type="match status" value="1"/>
</dbReference>
<protein>
    <recommendedName>
        <fullName evidence="4">HTH asnC-type domain-containing protein</fullName>
    </recommendedName>
</protein>
<dbReference type="PANTHER" id="PTHR30154:SF54">
    <property type="entry name" value="POSSIBLE TRANSCRIPTIONAL REGULATORY PROTEIN (PROBABLY LRP_ASNC-FAMILY)"/>
    <property type="match status" value="1"/>
</dbReference>
<keyword evidence="3" id="KW-0804">Transcription</keyword>
<organism evidence="5 6">
    <name type="scientific">Nocardia macrotermitis</name>
    <dbReference type="NCBI Taxonomy" id="2585198"/>
    <lineage>
        <taxon>Bacteria</taxon>
        <taxon>Bacillati</taxon>
        <taxon>Actinomycetota</taxon>
        <taxon>Actinomycetes</taxon>
        <taxon>Mycobacteriales</taxon>
        <taxon>Nocardiaceae</taxon>
        <taxon>Nocardia</taxon>
    </lineage>
</organism>
<evidence type="ECO:0000256" key="3">
    <source>
        <dbReference type="ARBA" id="ARBA00023163"/>
    </source>
</evidence>
<dbReference type="InterPro" id="IPR019888">
    <property type="entry name" value="Tscrpt_reg_AsnC-like"/>
</dbReference>
<dbReference type="PROSITE" id="PS50956">
    <property type="entry name" value="HTH_ASNC_2"/>
    <property type="match status" value="1"/>
</dbReference>
<feature type="domain" description="HTH asnC-type" evidence="4">
    <location>
        <begin position="7"/>
        <end position="68"/>
    </location>
</feature>